<name>B1XWQ7_LEPCP</name>
<dbReference type="InterPro" id="IPR029021">
    <property type="entry name" value="Prot-tyrosine_phosphatase-like"/>
</dbReference>
<dbReference type="GO" id="GO:0016791">
    <property type="term" value="F:phosphatase activity"/>
    <property type="evidence" value="ECO:0007669"/>
    <property type="project" value="UniProtKB-ARBA"/>
</dbReference>
<keyword evidence="1" id="KW-0378">Hydrolase</keyword>
<protein>
    <submittedName>
        <fullName evidence="3">Dual specificity protein phosphatase</fullName>
    </submittedName>
</protein>
<keyword evidence="4" id="KW-1185">Reference proteome</keyword>
<gene>
    <name evidence="3" type="ordered locus">Lcho_2793</name>
</gene>
<dbReference type="STRING" id="395495.Lcho_2793"/>
<dbReference type="SMART" id="SM00404">
    <property type="entry name" value="PTPc_motif"/>
    <property type="match status" value="1"/>
</dbReference>
<dbReference type="CDD" id="cd14505">
    <property type="entry name" value="CDKN3-like"/>
    <property type="match status" value="1"/>
</dbReference>
<feature type="domain" description="Tyrosine specific protein phosphatases" evidence="2">
    <location>
        <begin position="145"/>
        <end position="198"/>
    </location>
</feature>
<dbReference type="Proteomes" id="UP000001693">
    <property type="component" value="Chromosome"/>
</dbReference>
<dbReference type="EMBL" id="CP001013">
    <property type="protein sequence ID" value="ACB35058.1"/>
    <property type="molecule type" value="Genomic_DNA"/>
</dbReference>
<proteinExistence type="predicted"/>
<evidence type="ECO:0000259" key="2">
    <source>
        <dbReference type="PROSITE" id="PS50056"/>
    </source>
</evidence>
<dbReference type="Pfam" id="PF22784">
    <property type="entry name" value="PTP-SAK"/>
    <property type="match status" value="1"/>
</dbReference>
<dbReference type="InterPro" id="IPR003595">
    <property type="entry name" value="Tyr_Pase_cat"/>
</dbReference>
<dbReference type="FunFam" id="3.90.190.10:FF:000157">
    <property type="entry name" value="Protein-tyrosine phosphatase"/>
    <property type="match status" value="1"/>
</dbReference>
<dbReference type="OrthoDB" id="9798107at2"/>
<organism evidence="3 4">
    <name type="scientific">Leptothrix cholodnii (strain ATCC 51168 / LMG 8142 / SP-6)</name>
    <name type="common">Leptothrix discophora (strain SP-6)</name>
    <dbReference type="NCBI Taxonomy" id="395495"/>
    <lineage>
        <taxon>Bacteria</taxon>
        <taxon>Pseudomonadati</taxon>
        <taxon>Pseudomonadota</taxon>
        <taxon>Betaproteobacteria</taxon>
        <taxon>Burkholderiales</taxon>
        <taxon>Sphaerotilaceae</taxon>
        <taxon>Leptothrix</taxon>
    </lineage>
</organism>
<dbReference type="InterPro" id="IPR057023">
    <property type="entry name" value="PTP-SAK"/>
</dbReference>
<dbReference type="PANTHER" id="PTHR23339">
    <property type="entry name" value="TYROSINE SPECIFIC PROTEIN PHOSPHATASE AND DUAL SPECIFICITY PROTEIN PHOSPHATASE"/>
    <property type="match status" value="1"/>
</dbReference>
<dbReference type="PROSITE" id="PS50056">
    <property type="entry name" value="TYR_PHOSPHATASE_2"/>
    <property type="match status" value="1"/>
</dbReference>
<sequence length="209" mass="22647">MTHDHAHHRAPTTQAEHLAALTSPNLVRTSLSHPLRIDEVAAGRCGGRIGISLCPGKRASSLLGPRWERDLAADIDVIRRWRPDAVVTLIEDHEFIELNVIQLGAQVRASGIAWHHLPIVDVHPPDERFETGWQTSGPALVGCLNAGGRVLVHCRGGLGRAGTVAARMLVELDVPAPDAVARVRQARPGAIETADQLNYVLRLQDICNA</sequence>
<reference evidence="3 4" key="1">
    <citation type="submission" date="2008-03" db="EMBL/GenBank/DDBJ databases">
        <title>Complete sequence of Leptothrix cholodnii SP-6.</title>
        <authorList>
            <consortium name="US DOE Joint Genome Institute"/>
            <person name="Copeland A."/>
            <person name="Lucas S."/>
            <person name="Lapidus A."/>
            <person name="Glavina del Rio T."/>
            <person name="Dalin E."/>
            <person name="Tice H."/>
            <person name="Bruce D."/>
            <person name="Goodwin L."/>
            <person name="Pitluck S."/>
            <person name="Chertkov O."/>
            <person name="Brettin T."/>
            <person name="Detter J.C."/>
            <person name="Han C."/>
            <person name="Kuske C.R."/>
            <person name="Schmutz J."/>
            <person name="Larimer F."/>
            <person name="Land M."/>
            <person name="Hauser L."/>
            <person name="Kyrpides N."/>
            <person name="Lykidis A."/>
            <person name="Emerson D."/>
            <person name="Richardson P."/>
        </authorList>
    </citation>
    <scope>NUCLEOTIDE SEQUENCE [LARGE SCALE GENOMIC DNA]</scope>
    <source>
        <strain evidence="4">ATCC 51168 / LMG 8142 / SP-6</strain>
    </source>
</reference>
<evidence type="ECO:0000313" key="3">
    <source>
        <dbReference type="EMBL" id="ACB35058.1"/>
    </source>
</evidence>
<dbReference type="HOGENOM" id="CLU_047330_5_0_4"/>
<dbReference type="InterPro" id="IPR000387">
    <property type="entry name" value="Tyr_Pase_dom"/>
</dbReference>
<dbReference type="RefSeq" id="WP_012347812.1">
    <property type="nucleotide sequence ID" value="NC_010524.1"/>
</dbReference>
<dbReference type="KEGG" id="lch:Lcho_2793"/>
<accession>B1XWQ7</accession>
<dbReference type="eggNOG" id="COG2453">
    <property type="taxonomic scope" value="Bacteria"/>
</dbReference>
<evidence type="ECO:0000313" key="4">
    <source>
        <dbReference type="Proteomes" id="UP000001693"/>
    </source>
</evidence>
<dbReference type="InterPro" id="IPR050561">
    <property type="entry name" value="PTP"/>
</dbReference>
<dbReference type="Gene3D" id="3.90.190.10">
    <property type="entry name" value="Protein tyrosine phosphatase superfamily"/>
    <property type="match status" value="1"/>
</dbReference>
<dbReference type="AlphaFoldDB" id="B1XWQ7"/>
<evidence type="ECO:0000256" key="1">
    <source>
        <dbReference type="ARBA" id="ARBA00022801"/>
    </source>
</evidence>
<dbReference type="SUPFAM" id="SSF52799">
    <property type="entry name" value="(Phosphotyrosine protein) phosphatases II"/>
    <property type="match status" value="1"/>
</dbReference>